<gene>
    <name evidence="2" type="ORF">UU43_C0002G0032</name>
</gene>
<reference evidence="2 3" key="1">
    <citation type="journal article" date="2015" name="Nature">
        <title>rRNA introns, odd ribosomes, and small enigmatic genomes across a large radiation of phyla.</title>
        <authorList>
            <person name="Brown C.T."/>
            <person name="Hug L.A."/>
            <person name="Thomas B.C."/>
            <person name="Sharon I."/>
            <person name="Castelle C.J."/>
            <person name="Singh A."/>
            <person name="Wilkins M.J."/>
            <person name="Williams K.H."/>
            <person name="Banfield J.F."/>
        </authorList>
    </citation>
    <scope>NUCLEOTIDE SEQUENCE [LARGE SCALE GENOMIC DNA]</scope>
</reference>
<evidence type="ECO:0008006" key="4">
    <source>
        <dbReference type="Google" id="ProtNLM"/>
    </source>
</evidence>
<feature type="transmembrane region" description="Helical" evidence="1">
    <location>
        <begin position="12"/>
        <end position="33"/>
    </location>
</feature>
<keyword evidence="1" id="KW-1133">Transmembrane helix</keyword>
<protein>
    <recommendedName>
        <fullName evidence="4">Prepilin-type N-terminal cleavage/methylation domain-containing protein</fullName>
    </recommendedName>
</protein>
<dbReference type="AlphaFoldDB" id="A0A0G0USM4"/>
<accession>A0A0G0USM4</accession>
<name>A0A0G0USM4_9BACT</name>
<proteinExistence type="predicted"/>
<evidence type="ECO:0000313" key="2">
    <source>
        <dbReference type="EMBL" id="KKR91723.1"/>
    </source>
</evidence>
<dbReference type="Pfam" id="PF07963">
    <property type="entry name" value="N_methyl"/>
    <property type="match status" value="1"/>
</dbReference>
<keyword evidence="1" id="KW-0472">Membrane</keyword>
<dbReference type="PROSITE" id="PS00409">
    <property type="entry name" value="PROKAR_NTER_METHYL"/>
    <property type="match status" value="1"/>
</dbReference>
<dbReference type="NCBIfam" id="TIGR02532">
    <property type="entry name" value="IV_pilin_GFxxxE"/>
    <property type="match status" value="1"/>
</dbReference>
<comment type="caution">
    <text evidence="2">The sequence shown here is derived from an EMBL/GenBank/DDBJ whole genome shotgun (WGS) entry which is preliminary data.</text>
</comment>
<keyword evidence="1" id="KW-0812">Transmembrane</keyword>
<evidence type="ECO:0000256" key="1">
    <source>
        <dbReference type="SAM" id="Phobius"/>
    </source>
</evidence>
<dbReference type="InterPro" id="IPR012902">
    <property type="entry name" value="N_methyl_site"/>
</dbReference>
<dbReference type="EMBL" id="LCAP01000002">
    <property type="protein sequence ID" value="KKR91723.1"/>
    <property type="molecule type" value="Genomic_DNA"/>
</dbReference>
<dbReference type="Proteomes" id="UP000034190">
    <property type="component" value="Unassembled WGS sequence"/>
</dbReference>
<sequence length="203" mass="23007">MRLDYKKNKIAGFSLIEIMVVMGIFSIFIIMSADFIIQGFRSSAFIYEQDLAVQNARKAQDIMVKEIRKANRAENGEYLLDTVLPQTFTFYSDVDSDGLTEKIRYFLDNNNLKKGLIHATGSPIGYPAENEAVSILSNYVNNQAKPIFLYYDKNNLLIANPTSDKQSIRLIEILAEINVTPATAPKNFNVEVNVQIRNLKDNL</sequence>
<evidence type="ECO:0000313" key="3">
    <source>
        <dbReference type="Proteomes" id="UP000034190"/>
    </source>
</evidence>
<organism evidence="2 3">
    <name type="scientific">Candidatus Falkowbacteria bacterium GW2011_GWA2_41_14</name>
    <dbReference type="NCBI Taxonomy" id="1618635"/>
    <lineage>
        <taxon>Bacteria</taxon>
        <taxon>Candidatus Falkowiibacteriota</taxon>
    </lineage>
</organism>